<dbReference type="Proteomes" id="UP001230978">
    <property type="component" value="Plasmid unnamed1"/>
</dbReference>
<keyword evidence="6" id="KW-1185">Reference proteome</keyword>
<comment type="subcellular location">
    <subcellularLocation>
        <location evidence="1">Periplasm</location>
    </subcellularLocation>
</comment>
<evidence type="ECO:0000256" key="2">
    <source>
        <dbReference type="ARBA" id="ARBA00007639"/>
    </source>
</evidence>
<protein>
    <submittedName>
        <fullName evidence="5">Sugar ABC transporter substrate-binding protein</fullName>
    </submittedName>
</protein>
<evidence type="ECO:0000259" key="4">
    <source>
        <dbReference type="Pfam" id="PF13407"/>
    </source>
</evidence>
<name>A0ABY8QCT4_9RHOB</name>
<dbReference type="EMBL" id="CP124536">
    <property type="protein sequence ID" value="WGV18281.1"/>
    <property type="molecule type" value="Genomic_DNA"/>
</dbReference>
<feature type="chain" id="PRO_5047234765" evidence="3">
    <location>
        <begin position="28"/>
        <end position="316"/>
    </location>
</feature>
<gene>
    <name evidence="5" type="ORF">QF092_18875</name>
</gene>
<geneLocation type="plasmid" evidence="5 6">
    <name>unnamed1</name>
</geneLocation>
<sequence>MKSIVKKLAVGATALGITLGAAVSAFAQDINIIAVTHGQASDPFWSIVKNGMMQGAKDMGVNVDYRAPETFDMVAMSQLIDAAVNQKPAGIIISNPDPDALGDAIKRAVAAGIPVISMNSGIGAAKDLGIRLHVGQDELPAGVIVGERLAGLGLKHVLCINQEVGNVALDQRCAGVTEGFKGGQVTVLPTSSDPAEIESKIQAALTSDPSIDLVLGLSAPQVGERAVAVVEKMGVGETVKVASYDLSANFLQAIVDGKALFAVDQQPYLQGSLPVVFLAQYARYGTMPAGNIASGPSFVTAENAAQVIALSAEGIR</sequence>
<dbReference type="Gene3D" id="3.40.50.2300">
    <property type="match status" value="2"/>
</dbReference>
<dbReference type="RefSeq" id="WP_281470351.1">
    <property type="nucleotide sequence ID" value="NZ_CP124536.1"/>
</dbReference>
<dbReference type="InterPro" id="IPR025997">
    <property type="entry name" value="SBP_2_dom"/>
</dbReference>
<feature type="signal peptide" evidence="3">
    <location>
        <begin position="1"/>
        <end position="27"/>
    </location>
</feature>
<dbReference type="PANTHER" id="PTHR30036:SF7">
    <property type="entry name" value="ABC TRANSPORTER PERIPLASMIC-BINDING PROTEIN YPHF"/>
    <property type="match status" value="1"/>
</dbReference>
<reference evidence="5 6" key="1">
    <citation type="submission" date="2023-04" db="EMBL/GenBank/DDBJ databases">
        <title>YMD61, complete Genome.</title>
        <authorList>
            <person name="Zhang J."/>
        </authorList>
    </citation>
    <scope>NUCLEOTIDE SEQUENCE [LARGE SCALE GENOMIC DNA]</scope>
    <source>
        <strain evidence="5 6">YMD61</strain>
        <plasmid evidence="5 6">unnamed1</plasmid>
    </source>
</reference>
<evidence type="ECO:0000313" key="5">
    <source>
        <dbReference type="EMBL" id="WGV18281.1"/>
    </source>
</evidence>
<comment type="similarity">
    <text evidence="2">Belongs to the bacterial solute-binding protein 2 family.</text>
</comment>
<dbReference type="SUPFAM" id="SSF53822">
    <property type="entry name" value="Periplasmic binding protein-like I"/>
    <property type="match status" value="1"/>
</dbReference>
<evidence type="ECO:0000313" key="6">
    <source>
        <dbReference type="Proteomes" id="UP001230978"/>
    </source>
</evidence>
<keyword evidence="3" id="KW-0732">Signal</keyword>
<dbReference type="InterPro" id="IPR028082">
    <property type="entry name" value="Peripla_BP_I"/>
</dbReference>
<dbReference type="Pfam" id="PF13407">
    <property type="entry name" value="Peripla_BP_4"/>
    <property type="match status" value="1"/>
</dbReference>
<proteinExistence type="inferred from homology"/>
<dbReference type="InterPro" id="IPR050555">
    <property type="entry name" value="Bact_Solute-Bind_Prot2"/>
</dbReference>
<evidence type="ECO:0000256" key="1">
    <source>
        <dbReference type="ARBA" id="ARBA00004418"/>
    </source>
</evidence>
<dbReference type="CDD" id="cd06312">
    <property type="entry name" value="PBP1_ABC_sugar_binding-like"/>
    <property type="match status" value="1"/>
</dbReference>
<accession>A0ABY8QCT4</accession>
<keyword evidence="5" id="KW-0614">Plasmid</keyword>
<dbReference type="PANTHER" id="PTHR30036">
    <property type="entry name" value="D-XYLOSE-BINDING PERIPLASMIC PROTEIN"/>
    <property type="match status" value="1"/>
</dbReference>
<feature type="domain" description="Periplasmic binding protein" evidence="4">
    <location>
        <begin position="33"/>
        <end position="283"/>
    </location>
</feature>
<evidence type="ECO:0000256" key="3">
    <source>
        <dbReference type="SAM" id="SignalP"/>
    </source>
</evidence>
<organism evidence="5 6">
    <name type="scientific">Fuscovulum ytuae</name>
    <dbReference type="NCBI Taxonomy" id="3042299"/>
    <lineage>
        <taxon>Bacteria</taxon>
        <taxon>Pseudomonadati</taxon>
        <taxon>Pseudomonadota</taxon>
        <taxon>Alphaproteobacteria</taxon>
        <taxon>Rhodobacterales</taxon>
        <taxon>Paracoccaceae</taxon>
        <taxon>Fuscovulum</taxon>
    </lineage>
</organism>